<keyword evidence="2" id="KW-1133">Transmembrane helix</keyword>
<gene>
    <name evidence="3" type="ORF">MGAL_10B046258</name>
</gene>
<feature type="region of interest" description="Disordered" evidence="1">
    <location>
        <begin position="425"/>
        <end position="505"/>
    </location>
</feature>
<evidence type="ECO:0000313" key="4">
    <source>
        <dbReference type="Proteomes" id="UP000596742"/>
    </source>
</evidence>
<evidence type="ECO:0000256" key="2">
    <source>
        <dbReference type="SAM" id="Phobius"/>
    </source>
</evidence>
<feature type="compositionally biased region" description="Basic and acidic residues" evidence="1">
    <location>
        <begin position="616"/>
        <end position="643"/>
    </location>
</feature>
<protein>
    <submittedName>
        <fullName evidence="3">Uncharacterized protein</fullName>
    </submittedName>
</protein>
<feature type="compositionally biased region" description="Basic residues" evidence="1">
    <location>
        <begin position="585"/>
        <end position="604"/>
    </location>
</feature>
<feature type="compositionally biased region" description="Basic residues" evidence="1">
    <location>
        <begin position="434"/>
        <end position="454"/>
    </location>
</feature>
<feature type="compositionally biased region" description="Polar residues" evidence="1">
    <location>
        <begin position="655"/>
        <end position="665"/>
    </location>
</feature>
<feature type="region of interest" description="Disordered" evidence="1">
    <location>
        <begin position="563"/>
        <end position="665"/>
    </location>
</feature>
<name>A0A8B6EEX4_MYTGA</name>
<feature type="transmembrane region" description="Helical" evidence="2">
    <location>
        <begin position="7"/>
        <end position="28"/>
    </location>
</feature>
<sequence length="1338" mass="151854">MLDKIKTLIGLNFSWFIIVIIIVPTIGLDQNNKSGSKPIVISTKDGVLFCGSSKIHGNASLHQRCNPCGAISSDQTSLLSKSKYDVNGDIAHIKFSIHSSINGQLYFRLCEISNINHCLRNDKVYIEESSDITYNFSAGNQTVSLHLHIPKHFNNGQYLLQSNVIQNQVHLVNCVPITTKDNADKHLLQGVPVTSNNKSNTRNNVFTSVFDAIFDFFKGKSDNSSVDTKLASRENEDWIDDKDNKTMNLGTIAALDTSVLNNRIDTNNHVAGNGGNGKSDEKQDPLPVYNISSSLDSIGYKINKEGDGRHGTKNEVISTAINLYGLAIPPADTDINSVHDKENTKNENEVGNYINAKFAQIKELSNKKPSVRTDKHQIDIGPKDLMEVYQSTKPAEVRNSETNLIPTVEAIDTIEHSGIHRPELAFVKNTNGVSRKRIKKKKRKKSRRKSKKRTQNTNIDQTKKESLTQSIIKSIKTSQTTSSKPISPPNIKSIQSAVKPRKEVPKVSKSFNPLEQLVNMVMSAKEKPKHPNVKPRHDVPKVSNKFKKLKELVSLAKSVKEPKALGGTHNNGKFRTDVKHAFGTRGKKGSQQRPDRKMKPHANSKPKSFEINIKSANKESNVKEQKYQVHKQDKPSHKQDKPSIKRISNHKGYQIKSSNNKGKQNLNYIVTSKGDSKTNTSKHQLDPDYIVTGSMDRTKNHHFKNEKGQAPTHKFASHIINDLVQRGFLEENYASGMPTKKKSKTNAKFIDEQFRKPNAKFIDEQIRKPNTKFIDEQFRKPNAKFIDEQFRKPNAKFIDEQFRKTNAKFIDEQFRQSNAKFIDEQIRKPNAKFIDEQFRKTNAKFIDEQFSKPKTKFKDEQIRKPNAEFIDEQFSKPNNKHSIKILPASQTPERDYFRISPRVIDSDYSEVIHSTVEPVPSQKPSVMSELMKIGFVDKFTLPIIDRKKSNNINQETMSRSKLDSSQYTVLETKDKANNFNEQTVNGNIISKNIAGQTGKNKPNEKNTNAQNPNSQTILSKDLKILELMKLGFIDKDTKDLTKSDVTRVMQDIEGTKALQEHLQSSVKLSINSKAIAQNYRSTSSNIDSPKENERQEDMTNNKQIVPSDYKVSNILIGEAKTITDNQKHGENNEKTISKDNKILELMKMGFIDEPTLPFIDLTKTDVIKTTSKTGDSEVKNTNENKQIDRLNSERVNVIDRDVALVNRDGQLKSELINLVLKDGTEKLNDIEVGVYNKQTQDNIEGKAPLKTSKLPKRKTKLKFNETINSTQNAQLQLNRSKAERQINQSRKYLNQKKIDQQQFIASIIRKQKEKWKKKSKKSKKLPKSKTQNAQLQFN</sequence>
<keyword evidence="4" id="KW-1185">Reference proteome</keyword>
<keyword evidence="2" id="KW-0812">Transmembrane</keyword>
<feature type="region of interest" description="Disordered" evidence="1">
    <location>
        <begin position="1080"/>
        <end position="1100"/>
    </location>
</feature>
<feature type="compositionally biased region" description="Basic residues" evidence="1">
    <location>
        <begin position="1311"/>
        <end position="1327"/>
    </location>
</feature>
<reference evidence="3" key="1">
    <citation type="submission" date="2018-11" db="EMBL/GenBank/DDBJ databases">
        <authorList>
            <person name="Alioto T."/>
            <person name="Alioto T."/>
        </authorList>
    </citation>
    <scope>NUCLEOTIDE SEQUENCE</scope>
</reference>
<accession>A0A8B6EEX4</accession>
<organism evidence="3 4">
    <name type="scientific">Mytilus galloprovincialis</name>
    <name type="common">Mediterranean mussel</name>
    <dbReference type="NCBI Taxonomy" id="29158"/>
    <lineage>
        <taxon>Eukaryota</taxon>
        <taxon>Metazoa</taxon>
        <taxon>Spiralia</taxon>
        <taxon>Lophotrochozoa</taxon>
        <taxon>Mollusca</taxon>
        <taxon>Bivalvia</taxon>
        <taxon>Autobranchia</taxon>
        <taxon>Pteriomorphia</taxon>
        <taxon>Mytilida</taxon>
        <taxon>Mytiloidea</taxon>
        <taxon>Mytilidae</taxon>
        <taxon>Mytilinae</taxon>
        <taxon>Mytilus</taxon>
    </lineage>
</organism>
<dbReference type="Proteomes" id="UP000596742">
    <property type="component" value="Unassembled WGS sequence"/>
</dbReference>
<comment type="caution">
    <text evidence="3">The sequence shown here is derived from an EMBL/GenBank/DDBJ whole genome shotgun (WGS) entry which is preliminary data.</text>
</comment>
<keyword evidence="2" id="KW-0472">Membrane</keyword>
<dbReference type="EMBL" id="UYJE01005017">
    <property type="protein sequence ID" value="VDI33239.1"/>
    <property type="molecule type" value="Genomic_DNA"/>
</dbReference>
<evidence type="ECO:0000256" key="1">
    <source>
        <dbReference type="SAM" id="MobiDB-lite"/>
    </source>
</evidence>
<feature type="region of interest" description="Disordered" evidence="1">
    <location>
        <begin position="1311"/>
        <end position="1338"/>
    </location>
</feature>
<feature type="compositionally biased region" description="Basic and acidic residues" evidence="1">
    <location>
        <begin position="1088"/>
        <end position="1099"/>
    </location>
</feature>
<feature type="compositionally biased region" description="Low complexity" evidence="1">
    <location>
        <begin position="468"/>
        <end position="496"/>
    </location>
</feature>
<feature type="region of interest" description="Disordered" evidence="1">
    <location>
        <begin position="992"/>
        <end position="1015"/>
    </location>
</feature>
<feature type="non-terminal residue" evidence="3">
    <location>
        <position position="1"/>
    </location>
</feature>
<evidence type="ECO:0000313" key="3">
    <source>
        <dbReference type="EMBL" id="VDI33239.1"/>
    </source>
</evidence>
<proteinExistence type="predicted"/>